<comment type="caution">
    <text evidence="7">The sequence shown here is derived from an EMBL/GenBank/DDBJ whole genome shotgun (WGS) entry which is preliminary data.</text>
</comment>
<reference evidence="8" key="1">
    <citation type="journal article" date="2013" name="Genome Announc.">
        <title>Draft Genome Sequence of the Dimorphic Prosthecate Bacterium Brevundimonas abyssalis TAR-001T.</title>
        <authorList>
            <person name="Tsubouchi T."/>
            <person name="Nishi S."/>
            <person name="Usui K."/>
            <person name="Shimane Y."/>
            <person name="Takaki Y."/>
            <person name="Maruyama T."/>
            <person name="Hatada Y."/>
        </authorList>
    </citation>
    <scope>NUCLEOTIDE SEQUENCE [LARGE SCALE GENOMIC DNA]</scope>
    <source>
        <strain evidence="8">TAR-001</strain>
    </source>
</reference>
<feature type="binding site" evidence="6">
    <location>
        <position position="141"/>
    </location>
    <ligand>
        <name>acetyl-CoA</name>
        <dbReference type="ChEBI" id="CHEBI:57288"/>
    </ligand>
</feature>
<protein>
    <submittedName>
        <fullName evidence="7">Acetyltransferase</fullName>
    </submittedName>
</protein>
<gene>
    <name evidence="7" type="ORF">MBEBAB_1616</name>
</gene>
<evidence type="ECO:0000256" key="4">
    <source>
        <dbReference type="ARBA" id="ARBA00023315"/>
    </source>
</evidence>
<feature type="active site" description="Proton acceptor" evidence="5">
    <location>
        <position position="132"/>
    </location>
</feature>
<evidence type="ECO:0000256" key="1">
    <source>
        <dbReference type="ARBA" id="ARBA00007274"/>
    </source>
</evidence>
<feature type="binding site" evidence="6">
    <location>
        <position position="72"/>
    </location>
    <ligand>
        <name>substrate</name>
    </ligand>
</feature>
<dbReference type="PANTHER" id="PTHR43300:SF7">
    <property type="entry name" value="UDP-N-ACETYLBACILLOSAMINE N-ACETYLTRANSFERASE"/>
    <property type="match status" value="1"/>
</dbReference>
<dbReference type="InterPro" id="IPR001451">
    <property type="entry name" value="Hexapep"/>
</dbReference>
<evidence type="ECO:0000256" key="3">
    <source>
        <dbReference type="ARBA" id="ARBA00022737"/>
    </source>
</evidence>
<organism evidence="7 8">
    <name type="scientific">Brevundimonas abyssalis TAR-001</name>
    <dbReference type="NCBI Taxonomy" id="1391729"/>
    <lineage>
        <taxon>Bacteria</taxon>
        <taxon>Pseudomonadati</taxon>
        <taxon>Pseudomonadota</taxon>
        <taxon>Alphaproteobacteria</taxon>
        <taxon>Caulobacterales</taxon>
        <taxon>Caulobacteraceae</taxon>
        <taxon>Brevundimonas</taxon>
    </lineage>
</organism>
<dbReference type="AlphaFoldDB" id="A0A8E0TSJ0"/>
<dbReference type="Proteomes" id="UP000016569">
    <property type="component" value="Unassembled WGS sequence"/>
</dbReference>
<dbReference type="InterPro" id="IPR050179">
    <property type="entry name" value="Trans_hexapeptide_repeat"/>
</dbReference>
<dbReference type="InterPro" id="IPR020019">
    <property type="entry name" value="AcTrfase_PglD-like"/>
</dbReference>
<dbReference type="CDD" id="cd03360">
    <property type="entry name" value="LbH_AT_putative"/>
    <property type="match status" value="1"/>
</dbReference>
<comment type="similarity">
    <text evidence="1">Belongs to the transferase hexapeptide repeat family.</text>
</comment>
<dbReference type="Gene3D" id="2.160.10.10">
    <property type="entry name" value="Hexapeptide repeat proteins"/>
    <property type="match status" value="1"/>
</dbReference>
<keyword evidence="2 7" id="KW-0808">Transferase</keyword>
<dbReference type="GO" id="GO:0016746">
    <property type="term" value="F:acyltransferase activity"/>
    <property type="evidence" value="ECO:0007669"/>
    <property type="project" value="UniProtKB-KW"/>
</dbReference>
<keyword evidence="8" id="KW-1185">Reference proteome</keyword>
<dbReference type="PANTHER" id="PTHR43300">
    <property type="entry name" value="ACETYLTRANSFERASE"/>
    <property type="match status" value="1"/>
</dbReference>
<proteinExistence type="inferred from homology"/>
<evidence type="ECO:0000256" key="2">
    <source>
        <dbReference type="ARBA" id="ARBA00022679"/>
    </source>
</evidence>
<dbReference type="InterPro" id="IPR018357">
    <property type="entry name" value="Hexapep_transf_CS"/>
</dbReference>
<dbReference type="PROSITE" id="PS00101">
    <property type="entry name" value="HEXAPEP_TRANSFERASES"/>
    <property type="match status" value="1"/>
</dbReference>
<dbReference type="Pfam" id="PF00132">
    <property type="entry name" value="Hexapep"/>
    <property type="match status" value="1"/>
</dbReference>
<evidence type="ECO:0000256" key="5">
    <source>
        <dbReference type="PIRSR" id="PIRSR620019-1"/>
    </source>
</evidence>
<feature type="site" description="Increases basicity of active site His" evidence="5">
    <location>
        <position position="133"/>
    </location>
</feature>
<dbReference type="InterPro" id="IPR011004">
    <property type="entry name" value="Trimer_LpxA-like_sf"/>
</dbReference>
<name>A0A8E0TSJ0_9CAUL</name>
<evidence type="ECO:0000313" key="8">
    <source>
        <dbReference type="Proteomes" id="UP000016569"/>
    </source>
</evidence>
<evidence type="ECO:0000256" key="6">
    <source>
        <dbReference type="PIRSR" id="PIRSR620019-2"/>
    </source>
</evidence>
<accession>A0A8E0TSJ0</accession>
<sequence>MARDACAVIGSGGHARVVIAALRASAPGSRPFMTSGPSDRAKPWTGPWCPGTARRATPPSPPIWPSATTACGVIWRRRSRREAGMQAVHPSALVDPAARIGAGSLVALGAIVQAGASIGAHVIVNTGAIVEHDCVVEDFAHVAPGSVLGGGVHVGQGVLIGLGARVLPGVRIGAWAVVGAGAVVMKDVADGQTVAGVPARPTR</sequence>
<keyword evidence="4" id="KW-0012">Acyltransferase</keyword>
<keyword evidence="3" id="KW-0677">Repeat</keyword>
<evidence type="ECO:0000313" key="7">
    <source>
        <dbReference type="EMBL" id="GAD59366.1"/>
    </source>
</evidence>
<dbReference type="SUPFAM" id="SSF51161">
    <property type="entry name" value="Trimeric LpxA-like enzymes"/>
    <property type="match status" value="1"/>
</dbReference>
<dbReference type="EMBL" id="BATC01000025">
    <property type="protein sequence ID" value="GAD59366.1"/>
    <property type="molecule type" value="Genomic_DNA"/>
</dbReference>